<comment type="similarity">
    <text evidence="1">Belongs to the glycosyltransferase 2 family.</text>
</comment>
<dbReference type="Gene3D" id="3.90.550.10">
    <property type="entry name" value="Spore Coat Polysaccharide Biosynthesis Protein SpsA, Chain A"/>
    <property type="match status" value="1"/>
</dbReference>
<dbReference type="PANTHER" id="PTHR43630:SF1">
    <property type="entry name" value="POLY-BETA-1,6-N-ACETYL-D-GLUCOSAMINE SYNTHASE"/>
    <property type="match status" value="1"/>
</dbReference>
<dbReference type="GO" id="GO:0016757">
    <property type="term" value="F:glycosyltransferase activity"/>
    <property type="evidence" value="ECO:0007669"/>
    <property type="project" value="UniProtKB-KW"/>
</dbReference>
<accession>A0A447GDT9</accession>
<proteinExistence type="inferred from homology"/>
<evidence type="ECO:0000313" key="5">
    <source>
        <dbReference type="EMBL" id="VDM88623.1"/>
    </source>
</evidence>
<dbReference type="SUPFAM" id="SSF53448">
    <property type="entry name" value="Nucleotide-diphospho-sugar transferases"/>
    <property type="match status" value="1"/>
</dbReference>
<name>A0A447GDT9_9MYCO</name>
<evidence type="ECO:0000313" key="6">
    <source>
        <dbReference type="Proteomes" id="UP000269998"/>
    </source>
</evidence>
<dbReference type="EC" id="2.4.-.-" evidence="5"/>
<organism evidence="5 6">
    <name type="scientific">Mycobacterium basiliense</name>
    <dbReference type="NCBI Taxonomy" id="2094119"/>
    <lineage>
        <taxon>Bacteria</taxon>
        <taxon>Bacillati</taxon>
        <taxon>Actinomycetota</taxon>
        <taxon>Actinomycetes</taxon>
        <taxon>Mycobacteriales</taxon>
        <taxon>Mycobacteriaceae</taxon>
        <taxon>Mycobacterium</taxon>
    </lineage>
</organism>
<dbReference type="OrthoDB" id="9802632at2"/>
<dbReference type="AlphaFoldDB" id="A0A447GDT9"/>
<keyword evidence="6" id="KW-1185">Reference proteome</keyword>
<evidence type="ECO:0000256" key="3">
    <source>
        <dbReference type="ARBA" id="ARBA00022679"/>
    </source>
</evidence>
<reference evidence="6" key="1">
    <citation type="submission" date="2018-02" db="EMBL/GenBank/DDBJ databases">
        <authorList>
            <person name="Seth-Smith MB H."/>
            <person name="Seth-Smith H."/>
        </authorList>
    </citation>
    <scope>NUCLEOTIDE SEQUENCE [LARGE SCALE GENOMIC DNA]</scope>
</reference>
<keyword evidence="3 5" id="KW-0808">Transferase</keyword>
<dbReference type="KEGG" id="mbai:MB901379_02186"/>
<sequence length="237" mass="27095">MGGSRELHFSIIIPAHNEEKYIGATLEHAANLSYPVESFEVIVVENGSSDRTYDHAKQFEGPNIRVFKNDRAGVSAAKNFGIDQLSPLSDWVVFLDADTILKPGFLRDLDAKLRASRKPLAVGTTKVLPLGGGWHARTWFACYDLLHRLGGSYAIQIAKRSLFPTLRFDEHLIMGEDLLLIKQARKLGKFFYVPTPTVYTSTRRFDSVGYWRLYFQWASFEILPRRLQKRRGYKVVR</sequence>
<dbReference type="Proteomes" id="UP000269998">
    <property type="component" value="Chromosome"/>
</dbReference>
<evidence type="ECO:0000259" key="4">
    <source>
        <dbReference type="Pfam" id="PF00535"/>
    </source>
</evidence>
<gene>
    <name evidence="5" type="primary">epsH</name>
    <name evidence="5" type="ORF">MB901379_02186</name>
</gene>
<dbReference type="EMBL" id="LR130759">
    <property type="protein sequence ID" value="VDM88623.1"/>
    <property type="molecule type" value="Genomic_DNA"/>
</dbReference>
<dbReference type="Pfam" id="PF00535">
    <property type="entry name" value="Glycos_transf_2"/>
    <property type="match status" value="1"/>
</dbReference>
<protein>
    <submittedName>
        <fullName evidence="5">Glycosyltransferase EpsH</fullName>
        <ecNumber evidence="5">2.4.-.-</ecNumber>
    </submittedName>
</protein>
<dbReference type="InterPro" id="IPR029044">
    <property type="entry name" value="Nucleotide-diphossugar_trans"/>
</dbReference>
<feature type="domain" description="Glycosyltransferase 2-like" evidence="4">
    <location>
        <begin position="10"/>
        <end position="127"/>
    </location>
</feature>
<dbReference type="PANTHER" id="PTHR43630">
    <property type="entry name" value="POLY-BETA-1,6-N-ACETYL-D-GLUCOSAMINE SYNTHASE"/>
    <property type="match status" value="1"/>
</dbReference>
<evidence type="ECO:0000256" key="2">
    <source>
        <dbReference type="ARBA" id="ARBA00022676"/>
    </source>
</evidence>
<dbReference type="InterPro" id="IPR001173">
    <property type="entry name" value="Glyco_trans_2-like"/>
</dbReference>
<keyword evidence="2 5" id="KW-0328">Glycosyltransferase</keyword>
<evidence type="ECO:0000256" key="1">
    <source>
        <dbReference type="ARBA" id="ARBA00006739"/>
    </source>
</evidence>